<accession>A0A7V2WUU9</accession>
<evidence type="ECO:0008006" key="3">
    <source>
        <dbReference type="Google" id="ProtNLM"/>
    </source>
</evidence>
<comment type="caution">
    <text evidence="2">The sequence shown here is derived from an EMBL/GenBank/DDBJ whole genome shotgun (WGS) entry which is preliminary data.</text>
</comment>
<dbReference type="EMBL" id="DRMS01000246">
    <property type="protein sequence ID" value="HFC92453.1"/>
    <property type="molecule type" value="Genomic_DNA"/>
</dbReference>
<organism evidence="2">
    <name type="scientific">Leucothrix mucor</name>
    <dbReference type="NCBI Taxonomy" id="45248"/>
    <lineage>
        <taxon>Bacteria</taxon>
        <taxon>Pseudomonadati</taxon>
        <taxon>Pseudomonadota</taxon>
        <taxon>Gammaproteobacteria</taxon>
        <taxon>Thiotrichales</taxon>
        <taxon>Thiotrichaceae</taxon>
        <taxon>Leucothrix</taxon>
    </lineage>
</organism>
<protein>
    <recommendedName>
        <fullName evidence="3">Lipoprotein</fullName>
    </recommendedName>
</protein>
<reference evidence="2" key="1">
    <citation type="journal article" date="2020" name="mSystems">
        <title>Genome- and Community-Level Interaction Insights into Carbon Utilization and Element Cycling Functions of Hydrothermarchaeota in Hydrothermal Sediment.</title>
        <authorList>
            <person name="Zhou Z."/>
            <person name="Liu Y."/>
            <person name="Xu W."/>
            <person name="Pan J."/>
            <person name="Luo Z.H."/>
            <person name="Li M."/>
        </authorList>
    </citation>
    <scope>NUCLEOTIDE SEQUENCE [LARGE SCALE GENOMIC DNA]</scope>
    <source>
        <strain evidence="2">HyVt-493</strain>
    </source>
</reference>
<evidence type="ECO:0000256" key="1">
    <source>
        <dbReference type="SAM" id="SignalP"/>
    </source>
</evidence>
<feature type="signal peptide" evidence="1">
    <location>
        <begin position="1"/>
        <end position="22"/>
    </location>
</feature>
<gene>
    <name evidence="2" type="ORF">ENJ51_06540</name>
</gene>
<proteinExistence type="predicted"/>
<keyword evidence="1" id="KW-0732">Signal</keyword>
<feature type="chain" id="PRO_5031098651" description="Lipoprotein" evidence="1">
    <location>
        <begin position="23"/>
        <end position="100"/>
    </location>
</feature>
<dbReference type="AlphaFoldDB" id="A0A7V2WUU9"/>
<evidence type="ECO:0000313" key="2">
    <source>
        <dbReference type="EMBL" id="HFC92453.1"/>
    </source>
</evidence>
<sequence length="100" mass="9840">MNSMKKVSSIALASAAAALLLAGCTSTGGGTAAKSTMKAQKASMAKVECSGINSCKGTSSCQTASSACKGLNSCKGKGWVPETKANCLSKGGKVGKSIKM</sequence>
<dbReference type="Proteomes" id="UP000885750">
    <property type="component" value="Unassembled WGS sequence"/>
</dbReference>
<name>A0A7V2WUU9_LEUMU</name>
<dbReference type="PROSITE" id="PS51257">
    <property type="entry name" value="PROKAR_LIPOPROTEIN"/>
    <property type="match status" value="1"/>
</dbReference>